<name>A0A644TI17_9ZZZZ</name>
<proteinExistence type="predicted"/>
<sequence>MSITEYIESAALSDVVRYKDHAAMDAVAFVGTLRKHPYDGDKCLLLAAAKDSPRLVAEGSIIEFRIADVLAADELPLSVDEEGAARSLVRIWVKRGALALRYEPFEVGDTLLGPRDSAILRKRFSGFVSTTTKGR</sequence>
<dbReference type="EMBL" id="VSSQ01000032">
    <property type="protein sequence ID" value="MPL66524.1"/>
    <property type="molecule type" value="Genomic_DNA"/>
</dbReference>
<evidence type="ECO:0000313" key="1">
    <source>
        <dbReference type="EMBL" id="MPL66524.1"/>
    </source>
</evidence>
<organism evidence="1">
    <name type="scientific">bioreactor metagenome</name>
    <dbReference type="NCBI Taxonomy" id="1076179"/>
    <lineage>
        <taxon>unclassified sequences</taxon>
        <taxon>metagenomes</taxon>
        <taxon>ecological metagenomes</taxon>
    </lineage>
</organism>
<accession>A0A644TI17</accession>
<comment type="caution">
    <text evidence="1">The sequence shown here is derived from an EMBL/GenBank/DDBJ whole genome shotgun (WGS) entry which is preliminary data.</text>
</comment>
<protein>
    <submittedName>
        <fullName evidence="1">Uncharacterized protein</fullName>
    </submittedName>
</protein>
<reference evidence="1" key="1">
    <citation type="submission" date="2019-08" db="EMBL/GenBank/DDBJ databases">
        <authorList>
            <person name="Kucharzyk K."/>
            <person name="Murdoch R.W."/>
            <person name="Higgins S."/>
            <person name="Loffler F."/>
        </authorList>
    </citation>
    <scope>NUCLEOTIDE SEQUENCE</scope>
</reference>
<gene>
    <name evidence="1" type="ORF">SDC9_12202</name>
</gene>
<dbReference type="AlphaFoldDB" id="A0A644TI17"/>